<dbReference type="InterPro" id="IPR029068">
    <property type="entry name" value="Glyas_Bleomycin-R_OHBP_Dase"/>
</dbReference>
<dbReference type="Proteomes" id="UP000043699">
    <property type="component" value="Unassembled WGS sequence"/>
</dbReference>
<dbReference type="OrthoDB" id="9111355at2"/>
<dbReference type="InterPro" id="IPR025870">
    <property type="entry name" value="Glyoxalase-like_dom"/>
</dbReference>
<sequence>MLLDHIVHFIEETPEQAAAHWRGKGFYAAVGGRHEQWGTHNALLYLKNCYIEWLAVEKMDVARSADHPLTALLLHDRKGFGTVCFRTDRIEALDERLTKEGFKTSGILNAQRKTGSGEVIRWRMLFLSEEISDQLPAPFFIEWEETDEMRYESLRERGAIQPANEELELDLLVFGVRDPEESRAKWKRILGGSLALPNGQIEFEKIAGQKERLQKVVFKQSGKEETYEAGVYRLPVQGNIEN</sequence>
<protein>
    <recommendedName>
        <fullName evidence="1">Glyoxalase-like domain-containing protein</fullName>
    </recommendedName>
</protein>
<accession>A0A098ERY8</accession>
<dbReference type="SUPFAM" id="SSF54593">
    <property type="entry name" value="Glyoxalase/Bleomycin resistance protein/Dihydroxybiphenyl dioxygenase"/>
    <property type="match status" value="1"/>
</dbReference>
<evidence type="ECO:0000259" key="1">
    <source>
        <dbReference type="Pfam" id="PF13468"/>
    </source>
</evidence>
<dbReference type="Gene3D" id="3.10.180.10">
    <property type="entry name" value="2,3-Dihydroxybiphenyl 1,2-Dioxygenase, domain 1"/>
    <property type="match status" value="1"/>
</dbReference>
<name>A0A098ERY8_9BACL</name>
<dbReference type="PANTHER" id="PTHR40265">
    <property type="entry name" value="BLL2707 PROTEIN"/>
    <property type="match status" value="1"/>
</dbReference>
<dbReference type="Pfam" id="PF13468">
    <property type="entry name" value="Glyoxalase_3"/>
    <property type="match status" value="1"/>
</dbReference>
<evidence type="ECO:0000313" key="2">
    <source>
        <dbReference type="EMBL" id="CEG24066.1"/>
    </source>
</evidence>
<reference evidence="2 3" key="1">
    <citation type="submission" date="2014-09" db="EMBL/GenBank/DDBJ databases">
        <authorList>
            <person name="Urmite Genomes Urmite Genomes"/>
        </authorList>
    </citation>
    <scope>NUCLEOTIDE SEQUENCE [LARGE SCALE GENOMIC DNA]</scope>
    <source>
        <strain evidence="2 3">ES2</strain>
    </source>
</reference>
<keyword evidence="3" id="KW-1185">Reference proteome</keyword>
<dbReference type="PANTHER" id="PTHR40265:SF1">
    <property type="entry name" value="GLYOXALASE-LIKE DOMAIN-CONTAINING PROTEIN"/>
    <property type="match status" value="1"/>
</dbReference>
<dbReference type="EMBL" id="CCXS01000001">
    <property type="protein sequence ID" value="CEG24066.1"/>
    <property type="molecule type" value="Genomic_DNA"/>
</dbReference>
<proteinExistence type="predicted"/>
<organism evidence="2 3">
    <name type="scientific">Planococcus massiliensis</name>
    <dbReference type="NCBI Taxonomy" id="1499687"/>
    <lineage>
        <taxon>Bacteria</taxon>
        <taxon>Bacillati</taxon>
        <taxon>Bacillota</taxon>
        <taxon>Bacilli</taxon>
        <taxon>Bacillales</taxon>
        <taxon>Caryophanaceae</taxon>
        <taxon>Planococcus</taxon>
    </lineage>
</organism>
<gene>
    <name evidence="2" type="ORF">BN1080_03085</name>
</gene>
<feature type="domain" description="Glyoxalase-like" evidence="1">
    <location>
        <begin position="3"/>
        <end position="189"/>
    </location>
</feature>
<evidence type="ECO:0000313" key="3">
    <source>
        <dbReference type="Proteomes" id="UP000043699"/>
    </source>
</evidence>
<dbReference type="AlphaFoldDB" id="A0A098ERY8"/>
<dbReference type="RefSeq" id="WP_052653291.1">
    <property type="nucleotide sequence ID" value="NZ_CCXS01000001.1"/>
</dbReference>
<dbReference type="STRING" id="1499687.BN1080_03085"/>